<protein>
    <submittedName>
        <fullName evidence="6">LysR family transcriptional regulator</fullName>
    </submittedName>
</protein>
<dbReference type="PANTHER" id="PTHR30537">
    <property type="entry name" value="HTH-TYPE TRANSCRIPTIONAL REGULATOR"/>
    <property type="match status" value="1"/>
</dbReference>
<accession>A0A643FY70</accession>
<sequence length="302" mass="33090">MHPDLNDLFYFAQVVDHQGFAPASRALGIPKSKLSRRVGELEERLGTRLIQRSTRHFSVTEIGQSYYTHCKAMLVEADAAQQAIDLTHSEPQGIVRVTCPVALLHARIGAMIAEFMAAYPKVVVHLEATNRRVDVIAERIDVAIRVRVPPLSDSDLVMRTLATRAWCLLASPALLAGRTMPAVPADVAELPTLDWGPPQPTHSWRLQGPEGASVEIRHSPRLVTDDMLALRLAALAGVGAVALPSMVVEDELKQGQLVMLVPEWRPKGGVIHAVYPSRRGLLPAVRALIDFLALRFEALVEA</sequence>
<evidence type="ECO:0000313" key="6">
    <source>
        <dbReference type="EMBL" id="QOT78852.1"/>
    </source>
</evidence>
<dbReference type="PROSITE" id="PS50931">
    <property type="entry name" value="HTH_LYSR"/>
    <property type="match status" value="1"/>
</dbReference>
<organism evidence="6 7">
    <name type="scientific">Cupriavidus basilensis</name>
    <dbReference type="NCBI Taxonomy" id="68895"/>
    <lineage>
        <taxon>Bacteria</taxon>
        <taxon>Pseudomonadati</taxon>
        <taxon>Pseudomonadota</taxon>
        <taxon>Betaproteobacteria</taxon>
        <taxon>Burkholderiales</taxon>
        <taxon>Burkholderiaceae</taxon>
        <taxon>Cupriavidus</taxon>
    </lineage>
</organism>
<dbReference type="GO" id="GO:0043565">
    <property type="term" value="F:sequence-specific DNA binding"/>
    <property type="evidence" value="ECO:0007669"/>
    <property type="project" value="TreeGrafter"/>
</dbReference>
<dbReference type="InterPro" id="IPR036388">
    <property type="entry name" value="WH-like_DNA-bd_sf"/>
</dbReference>
<dbReference type="InterPro" id="IPR005119">
    <property type="entry name" value="LysR_subst-bd"/>
</dbReference>
<dbReference type="SUPFAM" id="SSF53850">
    <property type="entry name" value="Periplasmic binding protein-like II"/>
    <property type="match status" value="1"/>
</dbReference>
<evidence type="ECO:0000256" key="2">
    <source>
        <dbReference type="ARBA" id="ARBA00023015"/>
    </source>
</evidence>
<comment type="similarity">
    <text evidence="1">Belongs to the LysR transcriptional regulatory family.</text>
</comment>
<keyword evidence="2" id="KW-0805">Transcription regulation</keyword>
<dbReference type="AlphaFoldDB" id="A0A643FY70"/>
<dbReference type="CDD" id="cd08473">
    <property type="entry name" value="PBP2_CrgA_like_4"/>
    <property type="match status" value="1"/>
</dbReference>
<proteinExistence type="inferred from homology"/>
<dbReference type="Gene3D" id="1.10.10.10">
    <property type="entry name" value="Winged helix-like DNA-binding domain superfamily/Winged helix DNA-binding domain"/>
    <property type="match status" value="1"/>
</dbReference>
<dbReference type="InterPro" id="IPR058163">
    <property type="entry name" value="LysR-type_TF_proteobact-type"/>
</dbReference>
<dbReference type="GO" id="GO:0006351">
    <property type="term" value="P:DNA-templated transcription"/>
    <property type="evidence" value="ECO:0007669"/>
    <property type="project" value="TreeGrafter"/>
</dbReference>
<dbReference type="RefSeq" id="WP_150985565.1">
    <property type="nucleotide sequence ID" value="NZ_CP062804.1"/>
</dbReference>
<keyword evidence="4" id="KW-0804">Transcription</keyword>
<evidence type="ECO:0000256" key="4">
    <source>
        <dbReference type="ARBA" id="ARBA00023163"/>
    </source>
</evidence>
<dbReference type="Gene3D" id="3.40.190.290">
    <property type="match status" value="1"/>
</dbReference>
<reference evidence="6 7" key="1">
    <citation type="submission" date="2020-10" db="EMBL/GenBank/DDBJ databases">
        <title>Complete genome sequence of Cupriavidus basilensis CCUG 49340T.</title>
        <authorList>
            <person name="Salva-Serra F."/>
            <person name="Donoso R.A."/>
            <person name="Cho K.H."/>
            <person name="Yoo J.A."/>
            <person name="Lee K."/>
            <person name="Yoon S.-H."/>
            <person name="Perez-Pantoja D."/>
            <person name="Moore E.R.B."/>
        </authorList>
    </citation>
    <scope>NUCLEOTIDE SEQUENCE [LARGE SCALE GENOMIC DNA]</scope>
    <source>
        <strain evidence="7">CCUG 49340</strain>
    </source>
</reference>
<dbReference type="SUPFAM" id="SSF46785">
    <property type="entry name" value="Winged helix' DNA-binding domain"/>
    <property type="match status" value="1"/>
</dbReference>
<dbReference type="Pfam" id="PF00126">
    <property type="entry name" value="HTH_1"/>
    <property type="match status" value="1"/>
</dbReference>
<name>A0A643FY70_9BURK</name>
<evidence type="ECO:0000313" key="7">
    <source>
        <dbReference type="Proteomes" id="UP000397656"/>
    </source>
</evidence>
<dbReference type="Pfam" id="PF03466">
    <property type="entry name" value="LysR_substrate"/>
    <property type="match status" value="1"/>
</dbReference>
<evidence type="ECO:0000256" key="1">
    <source>
        <dbReference type="ARBA" id="ARBA00009437"/>
    </source>
</evidence>
<evidence type="ECO:0000259" key="5">
    <source>
        <dbReference type="PROSITE" id="PS50931"/>
    </source>
</evidence>
<dbReference type="InterPro" id="IPR036390">
    <property type="entry name" value="WH_DNA-bd_sf"/>
</dbReference>
<dbReference type="PANTHER" id="PTHR30537:SF31">
    <property type="entry name" value="TRANSCRIPTIONAL REGULATOR, LYSR FAMILY"/>
    <property type="match status" value="1"/>
</dbReference>
<dbReference type="InterPro" id="IPR000847">
    <property type="entry name" value="LysR_HTH_N"/>
</dbReference>
<dbReference type="NCBIfam" id="NF011573">
    <property type="entry name" value="PRK14997.1"/>
    <property type="match status" value="1"/>
</dbReference>
<dbReference type="Proteomes" id="UP000397656">
    <property type="component" value="Chromosome 2"/>
</dbReference>
<feature type="domain" description="HTH lysR-type" evidence="5">
    <location>
        <begin position="3"/>
        <end position="60"/>
    </location>
</feature>
<dbReference type="GO" id="GO:0003700">
    <property type="term" value="F:DNA-binding transcription factor activity"/>
    <property type="evidence" value="ECO:0007669"/>
    <property type="project" value="InterPro"/>
</dbReference>
<keyword evidence="3" id="KW-0238">DNA-binding</keyword>
<evidence type="ECO:0000256" key="3">
    <source>
        <dbReference type="ARBA" id="ARBA00023125"/>
    </source>
</evidence>
<dbReference type="FunFam" id="1.10.10.10:FF:000001">
    <property type="entry name" value="LysR family transcriptional regulator"/>
    <property type="match status" value="1"/>
</dbReference>
<dbReference type="EMBL" id="CP062804">
    <property type="protein sequence ID" value="QOT78852.1"/>
    <property type="molecule type" value="Genomic_DNA"/>
</dbReference>
<dbReference type="GeneID" id="98405012"/>
<gene>
    <name evidence="6" type="ORF">F7R26_029090</name>
</gene>